<dbReference type="InterPro" id="IPR027383">
    <property type="entry name" value="Znf_put"/>
</dbReference>
<keyword evidence="2" id="KW-0812">Transmembrane</keyword>
<feature type="compositionally biased region" description="Basic and acidic residues" evidence="1">
    <location>
        <begin position="1"/>
        <end position="12"/>
    </location>
</feature>
<evidence type="ECO:0000313" key="4">
    <source>
        <dbReference type="EMBL" id="KJH70182.1"/>
    </source>
</evidence>
<keyword evidence="5" id="KW-1185">Reference proteome</keyword>
<evidence type="ECO:0000256" key="1">
    <source>
        <dbReference type="SAM" id="MobiDB-lite"/>
    </source>
</evidence>
<name>A0A0D8ZPD0_9CYAN</name>
<reference evidence="4 5" key="1">
    <citation type="submission" date="2015-02" db="EMBL/GenBank/DDBJ databases">
        <title>Draft genome of a novel marine cyanobacterium (Chroococcales) isolated from South Atlantic Ocean.</title>
        <authorList>
            <person name="Rigonato J."/>
            <person name="Alvarenga D.O."/>
            <person name="Branco L.H."/>
            <person name="Varani A.M."/>
            <person name="Brandini F.P."/>
            <person name="Fiore M.F."/>
        </authorList>
    </citation>
    <scope>NUCLEOTIDE SEQUENCE [LARGE SCALE GENOMIC DNA]</scope>
    <source>
        <strain evidence="4 5">CENA595</strain>
    </source>
</reference>
<feature type="transmembrane region" description="Helical" evidence="2">
    <location>
        <begin position="116"/>
        <end position="135"/>
    </location>
</feature>
<dbReference type="PATRIC" id="fig|1618023.3.peg.1911"/>
<organism evidence="4 5">
    <name type="scientific">Aliterella atlantica CENA595</name>
    <dbReference type="NCBI Taxonomy" id="1618023"/>
    <lineage>
        <taxon>Bacteria</taxon>
        <taxon>Bacillati</taxon>
        <taxon>Cyanobacteriota</taxon>
        <taxon>Cyanophyceae</taxon>
        <taxon>Chroococcidiopsidales</taxon>
        <taxon>Aliterellaceae</taxon>
        <taxon>Aliterella</taxon>
    </lineage>
</organism>
<feature type="region of interest" description="Disordered" evidence="1">
    <location>
        <begin position="1"/>
        <end position="25"/>
    </location>
</feature>
<keyword evidence="2" id="KW-0472">Membrane</keyword>
<dbReference type="Pfam" id="PF13490">
    <property type="entry name" value="zf-HC2"/>
    <property type="match status" value="1"/>
</dbReference>
<evidence type="ECO:0000313" key="5">
    <source>
        <dbReference type="Proteomes" id="UP000032452"/>
    </source>
</evidence>
<dbReference type="AlphaFoldDB" id="A0A0D8ZPD0"/>
<dbReference type="STRING" id="1618023.UH38_19500"/>
<dbReference type="Proteomes" id="UP000032452">
    <property type="component" value="Unassembled WGS sequence"/>
</dbReference>
<feature type="domain" description="Putative zinc-finger" evidence="3">
    <location>
        <begin position="43"/>
        <end position="63"/>
    </location>
</feature>
<evidence type="ECO:0000256" key="2">
    <source>
        <dbReference type="SAM" id="Phobius"/>
    </source>
</evidence>
<sequence>MTFEFEDRKHENTQLPNNLSAPNPGHTHQLISIMNTQKRDRFELLSAYLDGEVTATERRQVEEWLDKDVETQRLYSRLLNLRSNFQSLPVPSAQPVEQTIGQVFGKIDKRRRHRSVAWGGAAIAAMVVAALSSVVPGRQVWQMANVNNSAASEPLYVALNTPVVEIPDTVLAPAHKSAPAQPAKLHQQNN</sequence>
<gene>
    <name evidence="4" type="ORF">UH38_19500</name>
</gene>
<comment type="caution">
    <text evidence="4">The sequence shown here is derived from an EMBL/GenBank/DDBJ whole genome shotgun (WGS) entry which is preliminary data.</text>
</comment>
<accession>A0A0D8ZPD0</accession>
<evidence type="ECO:0000259" key="3">
    <source>
        <dbReference type="Pfam" id="PF13490"/>
    </source>
</evidence>
<dbReference type="EMBL" id="JYON01000026">
    <property type="protein sequence ID" value="KJH70182.1"/>
    <property type="molecule type" value="Genomic_DNA"/>
</dbReference>
<dbReference type="RefSeq" id="WP_045056364.1">
    <property type="nucleotide sequence ID" value="NZ_CAWMDP010000019.1"/>
</dbReference>
<proteinExistence type="predicted"/>
<protein>
    <recommendedName>
        <fullName evidence="3">Putative zinc-finger domain-containing protein</fullName>
    </recommendedName>
</protein>
<keyword evidence="2" id="KW-1133">Transmembrane helix</keyword>